<dbReference type="InterPro" id="IPR003829">
    <property type="entry name" value="Pirin_N_dom"/>
</dbReference>
<dbReference type="SUPFAM" id="SSF51182">
    <property type="entry name" value="RmlC-like cupins"/>
    <property type="match status" value="1"/>
</dbReference>
<comment type="similarity">
    <text evidence="1 2">Belongs to the pirin family.</text>
</comment>
<reference evidence="5 6" key="1">
    <citation type="submission" date="2024-01" db="EMBL/GenBank/DDBJ databases">
        <title>The diversity of rhizobia nodulating Mimosa spp. in eleven states of Brazil covering several biomes is determined by host plant, location, and edaphic factors.</title>
        <authorList>
            <person name="Rouws L."/>
            <person name="Barauna A."/>
            <person name="Beukes C."/>
            <person name="De Faria S.M."/>
            <person name="Gross E."/>
            <person name="Dos Reis Junior F.B."/>
            <person name="Simon M."/>
            <person name="Maluk M."/>
            <person name="Odee D.W."/>
            <person name="Kenicer G."/>
            <person name="Young J.P.W."/>
            <person name="Reis V.M."/>
            <person name="Zilli J."/>
            <person name="James E.K."/>
        </authorList>
    </citation>
    <scope>NUCLEOTIDE SEQUENCE [LARGE SCALE GENOMIC DNA]</scope>
    <source>
        <strain evidence="5 6">JPY77</strain>
    </source>
</reference>
<feature type="domain" description="Quercetin 2,3-dioxygenase C-terminal cupin" evidence="4">
    <location>
        <begin position="165"/>
        <end position="245"/>
    </location>
</feature>
<sequence length="248" mass="27371">MRLPSAFEREHYVIEHRPFETLGCIERDWLKARLHFRFGETGKPAHTALGPLHIWNDDEFAPRSGFGMHAHANVEIVTYVRAGAITHEDSVGNTGRIEAGNVQVMSAGKGIRHAERNEESELTQLFQIWLKPRTLDREPRWTMRRFDLDVQPGCMIVLASGHVADVRAGALAIDAAARVLASTMLAGQTLGHVMHDAAQAYLVTTTGCVDVNEVRLAARDGAAVIGERMLTISAIDDTTIVMVELGDR</sequence>
<proteinExistence type="inferred from homology"/>
<dbReference type="Gene3D" id="2.60.120.10">
    <property type="entry name" value="Jelly Rolls"/>
    <property type="match status" value="2"/>
</dbReference>
<dbReference type="Pfam" id="PF02678">
    <property type="entry name" value="Pirin"/>
    <property type="match status" value="1"/>
</dbReference>
<evidence type="ECO:0000313" key="5">
    <source>
        <dbReference type="EMBL" id="MEM5286595.1"/>
    </source>
</evidence>
<dbReference type="InterPro" id="IPR011051">
    <property type="entry name" value="RmlC_Cupin_sf"/>
</dbReference>
<evidence type="ECO:0000256" key="1">
    <source>
        <dbReference type="ARBA" id="ARBA00008416"/>
    </source>
</evidence>
<feature type="domain" description="Pirin N-terminal" evidence="3">
    <location>
        <begin position="27"/>
        <end position="130"/>
    </location>
</feature>
<gene>
    <name evidence="5" type="ORF">V4C55_12810</name>
</gene>
<dbReference type="EMBL" id="JAZHGC010000009">
    <property type="protein sequence ID" value="MEM5286595.1"/>
    <property type="molecule type" value="Genomic_DNA"/>
</dbReference>
<evidence type="ECO:0000313" key="6">
    <source>
        <dbReference type="Proteomes" id="UP001494588"/>
    </source>
</evidence>
<evidence type="ECO:0000256" key="2">
    <source>
        <dbReference type="RuleBase" id="RU003457"/>
    </source>
</evidence>
<protein>
    <submittedName>
        <fullName evidence="5">Pirin family protein</fullName>
    </submittedName>
</protein>
<name>A0ABU9QB04_9BURK</name>
<dbReference type="Proteomes" id="UP001494588">
    <property type="component" value="Unassembled WGS sequence"/>
</dbReference>
<organism evidence="5 6">
    <name type="scientific">Paraburkholderia sabiae</name>
    <dbReference type="NCBI Taxonomy" id="273251"/>
    <lineage>
        <taxon>Bacteria</taxon>
        <taxon>Pseudomonadati</taxon>
        <taxon>Pseudomonadota</taxon>
        <taxon>Betaproteobacteria</taxon>
        <taxon>Burkholderiales</taxon>
        <taxon>Burkholderiaceae</taxon>
        <taxon>Paraburkholderia</taxon>
    </lineage>
</organism>
<dbReference type="InterPro" id="IPR041602">
    <property type="entry name" value="Quercetinase_C"/>
</dbReference>
<evidence type="ECO:0000259" key="3">
    <source>
        <dbReference type="Pfam" id="PF02678"/>
    </source>
</evidence>
<keyword evidence="6" id="KW-1185">Reference proteome</keyword>
<dbReference type="InterPro" id="IPR014710">
    <property type="entry name" value="RmlC-like_jellyroll"/>
</dbReference>
<dbReference type="InterPro" id="IPR012093">
    <property type="entry name" value="Pirin"/>
</dbReference>
<evidence type="ECO:0000259" key="4">
    <source>
        <dbReference type="Pfam" id="PF17954"/>
    </source>
</evidence>
<dbReference type="PANTHER" id="PTHR43212">
    <property type="entry name" value="QUERCETIN 2,3-DIOXYGENASE"/>
    <property type="match status" value="1"/>
</dbReference>
<accession>A0ABU9QB04</accession>
<comment type="caution">
    <text evidence="5">The sequence shown here is derived from an EMBL/GenBank/DDBJ whole genome shotgun (WGS) entry which is preliminary data.</text>
</comment>
<dbReference type="PANTHER" id="PTHR43212:SF3">
    <property type="entry name" value="QUERCETIN 2,3-DIOXYGENASE"/>
    <property type="match status" value="1"/>
</dbReference>
<dbReference type="RefSeq" id="WP_233471792.1">
    <property type="nucleotide sequence ID" value="NZ_CAJHCS010000008.1"/>
</dbReference>
<dbReference type="Pfam" id="PF17954">
    <property type="entry name" value="Pirin_C_2"/>
    <property type="match status" value="1"/>
</dbReference>